<name>A0AC60QP09_IXOPE</name>
<evidence type="ECO:0000313" key="2">
    <source>
        <dbReference type="Proteomes" id="UP000805193"/>
    </source>
</evidence>
<accession>A0AC60QP09</accession>
<gene>
    <name evidence="1" type="ORF">HPB47_017164</name>
</gene>
<keyword evidence="2" id="KW-1185">Reference proteome</keyword>
<dbReference type="Proteomes" id="UP000805193">
    <property type="component" value="Unassembled WGS sequence"/>
</dbReference>
<reference evidence="1 2" key="1">
    <citation type="journal article" date="2020" name="Cell">
        <title>Large-Scale Comparative Analyses of Tick Genomes Elucidate Their Genetic Diversity and Vector Capacities.</title>
        <authorList>
            <consortium name="Tick Genome and Microbiome Consortium (TIGMIC)"/>
            <person name="Jia N."/>
            <person name="Wang J."/>
            <person name="Shi W."/>
            <person name="Du L."/>
            <person name="Sun Y."/>
            <person name="Zhan W."/>
            <person name="Jiang J.F."/>
            <person name="Wang Q."/>
            <person name="Zhang B."/>
            <person name="Ji P."/>
            <person name="Bell-Sakyi L."/>
            <person name="Cui X.M."/>
            <person name="Yuan T.T."/>
            <person name="Jiang B.G."/>
            <person name="Yang W.F."/>
            <person name="Lam T.T."/>
            <person name="Chang Q.C."/>
            <person name="Ding S.J."/>
            <person name="Wang X.J."/>
            <person name="Zhu J.G."/>
            <person name="Ruan X.D."/>
            <person name="Zhao L."/>
            <person name="Wei J.T."/>
            <person name="Ye R.Z."/>
            <person name="Que T.C."/>
            <person name="Du C.H."/>
            <person name="Zhou Y.H."/>
            <person name="Cheng J.X."/>
            <person name="Dai P.F."/>
            <person name="Guo W.B."/>
            <person name="Han X.H."/>
            <person name="Huang E.J."/>
            <person name="Li L.F."/>
            <person name="Wei W."/>
            <person name="Gao Y.C."/>
            <person name="Liu J.Z."/>
            <person name="Shao H.Z."/>
            <person name="Wang X."/>
            <person name="Wang C.C."/>
            <person name="Yang T.C."/>
            <person name="Huo Q.B."/>
            <person name="Li W."/>
            <person name="Chen H.Y."/>
            <person name="Chen S.E."/>
            <person name="Zhou L.G."/>
            <person name="Ni X.B."/>
            <person name="Tian J.H."/>
            <person name="Sheng Y."/>
            <person name="Liu T."/>
            <person name="Pan Y.S."/>
            <person name="Xia L.Y."/>
            <person name="Li J."/>
            <person name="Zhao F."/>
            <person name="Cao W.C."/>
        </authorList>
    </citation>
    <scope>NUCLEOTIDE SEQUENCE [LARGE SCALE GENOMIC DNA]</scope>
    <source>
        <strain evidence="1">Iper-2018</strain>
    </source>
</reference>
<sequence>MKPNLGFFRKHPNDLFKEWMDDHAGLPRMVRRVWGANKDDEQRLLVLDQVTIHETEAAWEALDRKESDVVVFPGGCTSILQPAAMFWMKPFIDALRNRRGCHRQREPQKAVASASCPRLGRLSEEAVLTLFKHCGISTCLDGLVDGDLNHRLASVNGEPAMGPEARESMVDEMLQLIFDSNGHAPSDGFRDDEKSEEQMGNMQSHYQRENRKVKESSRSGAGADDIFVPKWALYKKMRFLSAGAPEAQSESTLKTSQEEVDDSLELNIYEPTDQEAAHSAPQLSKRNCRCTEEAAPNRAVLLQAAVDSLNAAKELPQPDECRSFRLMMKCCTRSILTGADRQLATLAAHRIMVKNSIAVGLVVVPESFRGPKHGQYPAVEEAVKEWVREQRSKSLSASYDDIEGKARAVAVELDIDRNGFKVFKKWVANFMKRNGLSLRRRTTVCQCLPDAYKEKRLEFHHYVAELQCQPDSWSERQVRSLTTGNEHNRFTAMLCCTADGHKLPPFLVFKQKTMPTNEKFLPKVIVRVNEKGFFNEETCRRPSALLKPWSILILDSFRGHITNRLKKTDDSLELNIYEPTEQEASQSAPPPSKRNCRRTEEAAPNRAVLLQAAVDSLNAAKELPQPDECRSFGLMMKCCTRSIPRSADKQLATLAAHRIMVENSIAAGLVVVPEVVEGEFRHVLQNAVGATITHQAYGKKLKRPWKARQKASEKDIVPGSPVTPEKEDSAGTSCTSHSSAHGVNALSAHVSSYSKDHIHTVYCSVKESTERAANAGNAKEHLASQSATEQKFKLLDVNMVSDGDDSGTDFMTVDLSIMNLFLGLVPCPESGKKTVTFIKAPGKEYGLGAKLVLACSTLTCAKTFFSLRATGDAKITPFEVNVRAMKAIQSIVKGATALFDFFATMKP</sequence>
<protein>
    <submittedName>
        <fullName evidence="1">Uncharacterized protein</fullName>
    </submittedName>
</protein>
<proteinExistence type="predicted"/>
<dbReference type="EMBL" id="JABSTQ010006039">
    <property type="protein sequence ID" value="KAG0438048.1"/>
    <property type="molecule type" value="Genomic_DNA"/>
</dbReference>
<comment type="caution">
    <text evidence="1">The sequence shown here is derived from an EMBL/GenBank/DDBJ whole genome shotgun (WGS) entry which is preliminary data.</text>
</comment>
<organism evidence="1 2">
    <name type="scientific">Ixodes persulcatus</name>
    <name type="common">Taiga tick</name>
    <dbReference type="NCBI Taxonomy" id="34615"/>
    <lineage>
        <taxon>Eukaryota</taxon>
        <taxon>Metazoa</taxon>
        <taxon>Ecdysozoa</taxon>
        <taxon>Arthropoda</taxon>
        <taxon>Chelicerata</taxon>
        <taxon>Arachnida</taxon>
        <taxon>Acari</taxon>
        <taxon>Parasitiformes</taxon>
        <taxon>Ixodida</taxon>
        <taxon>Ixodoidea</taxon>
        <taxon>Ixodidae</taxon>
        <taxon>Ixodinae</taxon>
        <taxon>Ixodes</taxon>
    </lineage>
</organism>
<evidence type="ECO:0000313" key="1">
    <source>
        <dbReference type="EMBL" id="KAG0438048.1"/>
    </source>
</evidence>